<gene>
    <name evidence="1" type="ORF">GCM10007916_11670</name>
</gene>
<protein>
    <recommendedName>
        <fullName evidence="3">PaaI family thioesterase</fullName>
    </recommendedName>
</protein>
<evidence type="ECO:0008006" key="3">
    <source>
        <dbReference type="Google" id="ProtNLM"/>
    </source>
</evidence>
<evidence type="ECO:0000313" key="2">
    <source>
        <dbReference type="Proteomes" id="UP001157353"/>
    </source>
</evidence>
<comment type="caution">
    <text evidence="1">The sequence shown here is derived from an EMBL/GenBank/DDBJ whole genome shotgun (WGS) entry which is preliminary data.</text>
</comment>
<dbReference type="Gene3D" id="3.10.129.10">
    <property type="entry name" value="Hotdog Thioesterase"/>
    <property type="match status" value="1"/>
</dbReference>
<reference evidence="2" key="1">
    <citation type="journal article" date="2019" name="Int. J. Syst. Evol. Microbiol.">
        <title>The Global Catalogue of Microorganisms (GCM) 10K type strain sequencing project: providing services to taxonomists for standard genome sequencing and annotation.</title>
        <authorList>
            <consortium name="The Broad Institute Genomics Platform"/>
            <consortium name="The Broad Institute Genome Sequencing Center for Infectious Disease"/>
            <person name="Wu L."/>
            <person name="Ma J."/>
        </authorList>
    </citation>
    <scope>NUCLEOTIDE SEQUENCE [LARGE SCALE GENOMIC DNA]</scope>
    <source>
        <strain evidence="2">NBRC 103166</strain>
    </source>
</reference>
<dbReference type="SUPFAM" id="SSF54637">
    <property type="entry name" value="Thioesterase/thiol ester dehydrase-isomerase"/>
    <property type="match status" value="1"/>
</dbReference>
<organism evidence="1 2">
    <name type="scientific">Psychromonas marina</name>
    <dbReference type="NCBI Taxonomy" id="88364"/>
    <lineage>
        <taxon>Bacteria</taxon>
        <taxon>Pseudomonadati</taxon>
        <taxon>Pseudomonadota</taxon>
        <taxon>Gammaproteobacteria</taxon>
        <taxon>Alteromonadales</taxon>
        <taxon>Psychromonadaceae</taxon>
        <taxon>Psychromonas</taxon>
    </lineage>
</organism>
<evidence type="ECO:0000313" key="1">
    <source>
        <dbReference type="EMBL" id="GLS90100.1"/>
    </source>
</evidence>
<proteinExistence type="predicted"/>
<dbReference type="RefSeq" id="WP_284203223.1">
    <property type="nucleotide sequence ID" value="NZ_BSPQ01000002.1"/>
</dbReference>
<dbReference type="EMBL" id="BSPQ01000002">
    <property type="protein sequence ID" value="GLS90100.1"/>
    <property type="molecule type" value="Genomic_DNA"/>
</dbReference>
<sequence>MIDKGRIPKELLAIFEDKLQGRSEGISVPPPVFDTMKGEFVNYSVEKNVLVNRFPILTEHLNPYGNMQGGIVSAAIDNTIGPLSMLVSAPNFTRNMEVKYGKVISPDLEYIYVIAKFIEKKKRQLFFEATVEDKDGNKLATAKSVHWVID</sequence>
<dbReference type="CDD" id="cd03443">
    <property type="entry name" value="PaaI_thioesterase"/>
    <property type="match status" value="1"/>
</dbReference>
<dbReference type="InterPro" id="IPR029069">
    <property type="entry name" value="HotDog_dom_sf"/>
</dbReference>
<keyword evidence="2" id="KW-1185">Reference proteome</keyword>
<name>A0ABQ6DYD3_9GAMM</name>
<accession>A0ABQ6DYD3</accession>
<dbReference type="Proteomes" id="UP001157353">
    <property type="component" value="Unassembled WGS sequence"/>
</dbReference>